<evidence type="ECO:0000313" key="2">
    <source>
        <dbReference type="EMBL" id="VFK77065.1"/>
    </source>
</evidence>
<dbReference type="Pfam" id="PF14076">
    <property type="entry name" value="DUF4258"/>
    <property type="match status" value="1"/>
</dbReference>
<protein>
    <recommendedName>
        <fullName evidence="3">DUF4258 domain-containing protein</fullName>
    </recommendedName>
</protein>
<dbReference type="InterPro" id="IPR025354">
    <property type="entry name" value="DUF4258"/>
</dbReference>
<organism evidence="1">
    <name type="scientific">Candidatus Kentrum sp. MB</name>
    <dbReference type="NCBI Taxonomy" id="2138164"/>
    <lineage>
        <taxon>Bacteria</taxon>
        <taxon>Pseudomonadati</taxon>
        <taxon>Pseudomonadota</taxon>
        <taxon>Gammaproteobacteria</taxon>
        <taxon>Candidatus Kentrum</taxon>
    </lineage>
</organism>
<sequence length="72" mass="8208">MITTDEVKDCVLRGEIIEEYPQDPRGGSCLMMHKGQHRTIHLVCAPKEGYLAVITAYLPSSDQWLSDFKTRK</sequence>
<dbReference type="EMBL" id="CAADGH010000096">
    <property type="protein sequence ID" value="VFK77065.1"/>
    <property type="molecule type" value="Genomic_DNA"/>
</dbReference>
<dbReference type="AlphaFoldDB" id="A0A450Y096"/>
<evidence type="ECO:0008006" key="3">
    <source>
        <dbReference type="Google" id="ProtNLM"/>
    </source>
</evidence>
<evidence type="ECO:0000313" key="1">
    <source>
        <dbReference type="EMBL" id="VFK34957.1"/>
    </source>
</evidence>
<accession>A0A450Y096</accession>
<proteinExistence type="predicted"/>
<name>A0A450Y096_9GAMM</name>
<reference evidence="1" key="1">
    <citation type="submission" date="2019-02" db="EMBL/GenBank/DDBJ databases">
        <authorList>
            <person name="Gruber-Vodicka R. H."/>
            <person name="Seah K. B. B."/>
        </authorList>
    </citation>
    <scope>NUCLEOTIDE SEQUENCE</scope>
    <source>
        <strain evidence="2">BECK_BZ198</strain>
        <strain evidence="1">BECK_BZ199</strain>
    </source>
</reference>
<dbReference type="EMBL" id="CAADFQ010000093">
    <property type="protein sequence ID" value="VFK34957.1"/>
    <property type="molecule type" value="Genomic_DNA"/>
</dbReference>
<gene>
    <name evidence="2" type="ORF">BECKMB1821H_GA0114242_10964</name>
    <name evidence="1" type="ORF">BECKMB1821I_GA0114274_10934</name>
</gene>